<dbReference type="Gene3D" id="3.30.360.10">
    <property type="entry name" value="Dihydrodipicolinate Reductase, domain 2"/>
    <property type="match status" value="1"/>
</dbReference>
<dbReference type="InterPro" id="IPR036291">
    <property type="entry name" value="NAD(P)-bd_dom_sf"/>
</dbReference>
<dbReference type="PANTHER" id="PTHR43708">
    <property type="entry name" value="CONSERVED EXPRESSED OXIDOREDUCTASE (EUROFUNG)"/>
    <property type="match status" value="1"/>
</dbReference>
<protein>
    <recommendedName>
        <fullName evidence="7">Oxidoreductase</fullName>
    </recommendedName>
</protein>
<dbReference type="GO" id="GO:0016491">
    <property type="term" value="F:oxidoreductase activity"/>
    <property type="evidence" value="ECO:0007669"/>
    <property type="project" value="UniProtKB-KW"/>
</dbReference>
<accession>W0JXK5</accession>
<evidence type="ECO:0000313" key="5">
    <source>
        <dbReference type="EMBL" id="AHG01950.1"/>
    </source>
</evidence>
<organism evidence="5 6">
    <name type="scientific">Halostagnicola larsenii XH-48</name>
    <dbReference type="NCBI Taxonomy" id="797299"/>
    <lineage>
        <taxon>Archaea</taxon>
        <taxon>Methanobacteriati</taxon>
        <taxon>Methanobacteriota</taxon>
        <taxon>Stenosarchaea group</taxon>
        <taxon>Halobacteria</taxon>
        <taxon>Halobacteriales</taxon>
        <taxon>Natrialbaceae</taxon>
        <taxon>Halostagnicola</taxon>
    </lineage>
</organism>
<dbReference type="SUPFAM" id="SSF51735">
    <property type="entry name" value="NAD(P)-binding Rossmann-fold domains"/>
    <property type="match status" value="1"/>
</dbReference>
<dbReference type="Pfam" id="PF22725">
    <property type="entry name" value="GFO_IDH_MocA_C3"/>
    <property type="match status" value="1"/>
</dbReference>
<dbReference type="GeneID" id="25147307"/>
<dbReference type="RefSeq" id="WP_049954778.1">
    <property type="nucleotide sequence ID" value="NZ_CP007057.1"/>
</dbReference>
<gene>
    <name evidence="5" type="ORF">HALLA_01235</name>
</gene>
<dbReference type="AlphaFoldDB" id="W0JXK5"/>
<proteinExistence type="inferred from homology"/>
<sequence length="359" mass="40079">MVDPNYDYVEEYGRYDHYDIGIVGCGEIVQSAHLPAYDDAGFSVVGVTDVDEQRALEVAETFDLEAYPSVEVMAEQVDVVDIAIPPQYQREIVETVIGAGCHVLCQKPLAMAFDDANAIRDTIAEADVIAAVNQQMRWEKSIRAVSELLEKGALGTPLRGTIDVNIETDWANWGWMLAAPRLEVLFHSVHYLDALRYLFGDPDGVYSLMARDPAQEANGETRTTHTLTYPDQLRAVVDVNHNNWADPYARFRFEGTKGVARGTIGLFDYYPDSGPDTFEFRSRSAEAWETHEVPDAWFPDAFIGTMGSLLRAIDEGTTPPTNPDDNIRTLQLANATYLSWNEERVVDPATVENDHVPNL</sequence>
<dbReference type="PANTHER" id="PTHR43708:SF5">
    <property type="entry name" value="CONSERVED EXPRESSED OXIDOREDUCTASE (EUROFUNG)-RELATED"/>
    <property type="match status" value="1"/>
</dbReference>
<evidence type="ECO:0008006" key="7">
    <source>
        <dbReference type="Google" id="ProtNLM"/>
    </source>
</evidence>
<evidence type="ECO:0000259" key="4">
    <source>
        <dbReference type="Pfam" id="PF22725"/>
    </source>
</evidence>
<reference evidence="5 6" key="1">
    <citation type="submission" date="2014-01" db="EMBL/GenBank/DDBJ databases">
        <authorList>
            <consortium name="DOE Joint Genome Institute"/>
            <person name="Anderson I."/>
            <person name="Huntemann M."/>
            <person name="Han J."/>
            <person name="Chen A."/>
            <person name="Kyrpides N."/>
            <person name="Mavromatis K."/>
            <person name="Markowitz V."/>
            <person name="Palaniappan K."/>
            <person name="Ivanova N."/>
            <person name="Schaumberg A."/>
            <person name="Pati A."/>
            <person name="Liolios K."/>
            <person name="Nordberg H.P."/>
            <person name="Cantor M.N."/>
            <person name="Hua S.X."/>
            <person name="Woyke T."/>
        </authorList>
    </citation>
    <scope>NUCLEOTIDE SEQUENCE [LARGE SCALE GENOMIC DNA]</scope>
    <source>
        <strain evidence="5 6">XH-48</strain>
        <plasmid evidence="6">2</plasmid>
    </source>
</reference>
<name>W0JXK5_9EURY</name>
<feature type="domain" description="Gfo/Idh/MocA-like oxidoreductase N-terminal" evidence="3">
    <location>
        <begin position="20"/>
        <end position="133"/>
    </location>
</feature>
<evidence type="ECO:0000259" key="3">
    <source>
        <dbReference type="Pfam" id="PF01408"/>
    </source>
</evidence>
<evidence type="ECO:0000313" key="6">
    <source>
        <dbReference type="Proteomes" id="UP000019024"/>
    </source>
</evidence>
<dbReference type="Proteomes" id="UP000019024">
    <property type="component" value="Plasmid unnamed2"/>
</dbReference>
<dbReference type="HOGENOM" id="CLU_023194_14_0_2"/>
<dbReference type="EMBL" id="CP007057">
    <property type="protein sequence ID" value="AHG01950.1"/>
    <property type="molecule type" value="Genomic_DNA"/>
</dbReference>
<dbReference type="InterPro" id="IPR055170">
    <property type="entry name" value="GFO_IDH_MocA-like_dom"/>
</dbReference>
<evidence type="ECO:0000256" key="2">
    <source>
        <dbReference type="ARBA" id="ARBA00023002"/>
    </source>
</evidence>
<dbReference type="Gene3D" id="3.40.50.720">
    <property type="entry name" value="NAD(P)-binding Rossmann-like Domain"/>
    <property type="match status" value="1"/>
</dbReference>
<keyword evidence="5" id="KW-0614">Plasmid</keyword>
<feature type="domain" description="GFO/IDH/MocA-like oxidoreductase" evidence="4">
    <location>
        <begin position="142"/>
        <end position="260"/>
    </location>
</feature>
<dbReference type="KEGG" id="hlr:HALLA_01235"/>
<dbReference type="Pfam" id="PF01408">
    <property type="entry name" value="GFO_IDH_MocA"/>
    <property type="match status" value="1"/>
</dbReference>
<dbReference type="InterPro" id="IPR051317">
    <property type="entry name" value="Gfo/Idh/MocA_oxidoreduct"/>
</dbReference>
<comment type="similarity">
    <text evidence="1">Belongs to the Gfo/Idh/MocA family.</text>
</comment>
<keyword evidence="6" id="KW-1185">Reference proteome</keyword>
<dbReference type="PATRIC" id="fig|797299.3.peg.3646"/>
<keyword evidence="2" id="KW-0560">Oxidoreductase</keyword>
<evidence type="ECO:0000256" key="1">
    <source>
        <dbReference type="ARBA" id="ARBA00010928"/>
    </source>
</evidence>
<geneLocation type="plasmid" evidence="5">
    <name>unnamed</name>
</geneLocation>
<dbReference type="OrthoDB" id="25239at2157"/>
<dbReference type="GO" id="GO:0000166">
    <property type="term" value="F:nucleotide binding"/>
    <property type="evidence" value="ECO:0007669"/>
    <property type="project" value="InterPro"/>
</dbReference>
<dbReference type="SUPFAM" id="SSF55347">
    <property type="entry name" value="Glyceraldehyde-3-phosphate dehydrogenase-like, C-terminal domain"/>
    <property type="match status" value="1"/>
</dbReference>
<dbReference type="InterPro" id="IPR000683">
    <property type="entry name" value="Gfo/Idh/MocA-like_OxRdtase_N"/>
</dbReference>
<dbReference type="eggNOG" id="arCOG01622">
    <property type="taxonomic scope" value="Archaea"/>
</dbReference>